<dbReference type="Proteomes" id="UP000285773">
    <property type="component" value="Unassembled WGS sequence"/>
</dbReference>
<dbReference type="InterPro" id="IPR010978">
    <property type="entry name" value="tRNA-bd_arm"/>
</dbReference>
<keyword evidence="5 13" id="KW-0808">Transferase</keyword>
<keyword evidence="8 13" id="KW-0012">Acyltransferase</keyword>
<dbReference type="GO" id="GO:0016755">
    <property type="term" value="F:aminoacyltransferase activity"/>
    <property type="evidence" value="ECO:0007669"/>
    <property type="project" value="InterPro"/>
</dbReference>
<dbReference type="Gene3D" id="1.20.58.90">
    <property type="match status" value="1"/>
</dbReference>
<evidence type="ECO:0000256" key="5">
    <source>
        <dbReference type="ARBA" id="ARBA00022679"/>
    </source>
</evidence>
<name>A0A414CM28_STRPA</name>
<dbReference type="InterPro" id="IPR050644">
    <property type="entry name" value="PG_Glycine_Bridge_Synth"/>
</dbReference>
<dbReference type="SUPFAM" id="SSF55729">
    <property type="entry name" value="Acyl-CoA N-acyltransferases (Nat)"/>
    <property type="match status" value="2"/>
</dbReference>
<dbReference type="InterPro" id="IPR016181">
    <property type="entry name" value="Acyl_CoA_acyltransferase"/>
</dbReference>
<evidence type="ECO:0000256" key="10">
    <source>
        <dbReference type="ARBA" id="ARBA00030706"/>
    </source>
</evidence>
<evidence type="ECO:0000256" key="8">
    <source>
        <dbReference type="ARBA" id="ARBA00023315"/>
    </source>
</evidence>
<evidence type="ECO:0000256" key="1">
    <source>
        <dbReference type="ARBA" id="ARBA00009943"/>
    </source>
</evidence>
<dbReference type="SUPFAM" id="SSF46589">
    <property type="entry name" value="tRNA-binding arm"/>
    <property type="match status" value="1"/>
</dbReference>
<reference evidence="13 14" key="1">
    <citation type="submission" date="2018-08" db="EMBL/GenBank/DDBJ databases">
        <title>A genome reference for cultivated species of the human gut microbiota.</title>
        <authorList>
            <person name="Zou Y."/>
            <person name="Xue W."/>
            <person name="Luo G."/>
        </authorList>
    </citation>
    <scope>NUCLEOTIDE SEQUENCE [LARGE SCALE GENOMIC DNA]</scope>
    <source>
        <strain evidence="13 14">AM33-3BH</strain>
    </source>
</reference>
<dbReference type="GO" id="GO:0009252">
    <property type="term" value="P:peptidoglycan biosynthetic process"/>
    <property type="evidence" value="ECO:0007669"/>
    <property type="project" value="UniProtKB-KW"/>
</dbReference>
<dbReference type="PANTHER" id="PTHR36174:SF2">
    <property type="entry name" value="AMINOACYLTRANSFERASE FEMA"/>
    <property type="match status" value="1"/>
</dbReference>
<gene>
    <name evidence="13" type="ORF">DW820_02835</name>
</gene>
<evidence type="ECO:0000256" key="4">
    <source>
        <dbReference type="ARBA" id="ARBA00022490"/>
    </source>
</evidence>
<evidence type="ECO:0000256" key="7">
    <source>
        <dbReference type="ARBA" id="ARBA00022984"/>
    </source>
</evidence>
<comment type="catalytic activity">
    <reaction evidence="12">
        <text>beta-D-GlcNAc-(1-&gt;4)-Mur2Ac(oyl-L-Ala-D-isoglutaminyl-L-Lys-(N(6)-Gly)-D-Ala-D-Ala)-di-trans,octa-cis-undecaprenyl diphosphate + 2 glycyl-tRNA(Gly) = MurNAc-L-Ala-D-isoglutaminyl-L-Lys-(N(6)-tri-Gly)-D-Ala-D-Ala-diphospho-di-trans,octa-cis-undecaprenyl-GlcNAc + 2 tRNA(Gly) + 2 H(+)</text>
        <dbReference type="Rhea" id="RHEA:30439"/>
        <dbReference type="Rhea" id="RHEA-COMP:9664"/>
        <dbReference type="Rhea" id="RHEA-COMP:9683"/>
        <dbReference type="ChEBI" id="CHEBI:15378"/>
        <dbReference type="ChEBI" id="CHEBI:62234"/>
        <dbReference type="ChEBI" id="CHEBI:62235"/>
        <dbReference type="ChEBI" id="CHEBI:78442"/>
        <dbReference type="ChEBI" id="CHEBI:78522"/>
        <dbReference type="EC" id="2.3.2.17"/>
    </reaction>
</comment>
<comment type="caution">
    <text evidence="13">The sequence shown here is derived from an EMBL/GenBank/DDBJ whole genome shotgun (WGS) entry which is preliminary data.</text>
</comment>
<dbReference type="Pfam" id="PF02388">
    <property type="entry name" value="FemAB"/>
    <property type="match status" value="1"/>
</dbReference>
<dbReference type="GO" id="GO:0071555">
    <property type="term" value="P:cell wall organization"/>
    <property type="evidence" value="ECO:0007669"/>
    <property type="project" value="UniProtKB-KW"/>
</dbReference>
<dbReference type="GO" id="GO:0008360">
    <property type="term" value="P:regulation of cell shape"/>
    <property type="evidence" value="ECO:0007669"/>
    <property type="project" value="UniProtKB-KW"/>
</dbReference>
<dbReference type="AlphaFoldDB" id="A0A414CM28"/>
<dbReference type="PROSITE" id="PS51191">
    <property type="entry name" value="FEMABX"/>
    <property type="match status" value="1"/>
</dbReference>
<dbReference type="InterPro" id="IPR003447">
    <property type="entry name" value="FEMABX"/>
</dbReference>
<comment type="similarity">
    <text evidence="1">Belongs to the FemABX family.</text>
</comment>
<dbReference type="EC" id="2.3.2.17" evidence="2"/>
<evidence type="ECO:0000313" key="14">
    <source>
        <dbReference type="Proteomes" id="UP000285773"/>
    </source>
</evidence>
<accession>A0A414CM28</accession>
<organism evidence="13 14">
    <name type="scientific">Streptococcus parasanguinis</name>
    <dbReference type="NCBI Taxonomy" id="1318"/>
    <lineage>
        <taxon>Bacteria</taxon>
        <taxon>Bacillati</taxon>
        <taxon>Bacillota</taxon>
        <taxon>Bacilli</taxon>
        <taxon>Lactobacillales</taxon>
        <taxon>Streptococcaceae</taxon>
        <taxon>Streptococcus</taxon>
    </lineage>
</organism>
<dbReference type="EMBL" id="QSIO01000001">
    <property type="protein sequence ID" value="RHC96077.1"/>
    <property type="molecule type" value="Genomic_DNA"/>
</dbReference>
<dbReference type="GO" id="GO:0000166">
    <property type="term" value="F:nucleotide binding"/>
    <property type="evidence" value="ECO:0007669"/>
    <property type="project" value="InterPro"/>
</dbReference>
<protein>
    <recommendedName>
        <fullName evidence="3">Aminoacyltransferase FemA</fullName>
        <ecNumber evidence="2">2.3.2.17</ecNumber>
    </recommendedName>
    <alternativeName>
        <fullName evidence="11">Factor essential for expression of methicillin resistance A</fullName>
    </alternativeName>
    <alternativeName>
        <fullName evidence="10">N-acetylmuramoyl-L-alanyl-D-glutamyl-L-lysyl-(N6-glycyl)-D-alanyl-D-alanine-diphosphoundecaprenyl-N-acetylglucosamine:glycine glycyltransferase</fullName>
    </alternativeName>
</protein>
<evidence type="ECO:0000256" key="6">
    <source>
        <dbReference type="ARBA" id="ARBA00022960"/>
    </source>
</evidence>
<evidence type="ECO:0000256" key="2">
    <source>
        <dbReference type="ARBA" id="ARBA00012466"/>
    </source>
</evidence>
<evidence type="ECO:0000256" key="11">
    <source>
        <dbReference type="ARBA" id="ARBA00032233"/>
    </source>
</evidence>
<sequence length="411" mass="47635">MTLTTISKEEFTSFANTVSHRSFIQSAEMADLLEKRGNTVQFIAWKQEDQFQVAAILYSLPMTGGLHMEINSGPLYQEEAMLEPFYAALKDYAKENGAIELVIKPYDTYQTFDSDGNPTSEEQTHFMDTLKNLGYQHDGLTTGYPGGEGDWHYVKDMEGITEKNLLKSFSKKGKPLVKKAKSFGIELKRLNRDELQLFKDITSSTSDRRDYQDKTLDYYQTFYDSFGDKADFMIATLNFHHYYTNLEKDQGKLAQKIEKLHKDLEVNPNSEKKQNQLREFSSQFDTFEVRKKDAKEYIEKYGDQDVILAGSLFVYMPQESTYLFSGSYTEFNKFYAPAVLQEYMMLETIKRGIPRYNFLGIQGIFDGSDGVLRFKQNFNGYIVRKMGTFRYYPSPLKYKLISLIKKLLGRS</sequence>
<evidence type="ECO:0000256" key="12">
    <source>
        <dbReference type="ARBA" id="ARBA00047483"/>
    </source>
</evidence>
<keyword evidence="7" id="KW-0573">Peptidoglycan synthesis</keyword>
<dbReference type="RefSeq" id="WP_118095398.1">
    <property type="nucleotide sequence ID" value="NZ_QSIO01000001.1"/>
</dbReference>
<evidence type="ECO:0000256" key="3">
    <source>
        <dbReference type="ARBA" id="ARBA00016236"/>
    </source>
</evidence>
<dbReference type="Gene3D" id="3.40.630.30">
    <property type="match status" value="2"/>
</dbReference>
<proteinExistence type="inferred from homology"/>
<keyword evidence="9" id="KW-0961">Cell wall biogenesis/degradation</keyword>
<dbReference type="PANTHER" id="PTHR36174">
    <property type="entry name" value="LIPID II:GLYCINE GLYCYLTRANSFERASE"/>
    <property type="match status" value="1"/>
</dbReference>
<evidence type="ECO:0000256" key="9">
    <source>
        <dbReference type="ARBA" id="ARBA00023316"/>
    </source>
</evidence>
<evidence type="ECO:0000313" key="13">
    <source>
        <dbReference type="EMBL" id="RHC96077.1"/>
    </source>
</evidence>
<keyword evidence="4" id="KW-0963">Cytoplasm</keyword>
<keyword evidence="6" id="KW-0133">Cell shape</keyword>